<keyword evidence="2 9" id="KW-0328">Glycosyltransferase</keyword>
<dbReference type="InterPro" id="IPR029044">
    <property type="entry name" value="Nucleotide-diphossugar_trans"/>
</dbReference>
<keyword evidence="4 7" id="KW-0812">Transmembrane</keyword>
<dbReference type="SUPFAM" id="SSF53448">
    <property type="entry name" value="Nucleotide-diphospho-sugar transferases"/>
    <property type="match status" value="1"/>
</dbReference>
<evidence type="ECO:0000313" key="10">
    <source>
        <dbReference type="Proteomes" id="UP000255050"/>
    </source>
</evidence>
<feature type="transmembrane region" description="Helical" evidence="7">
    <location>
        <begin position="471"/>
        <end position="487"/>
    </location>
</feature>
<evidence type="ECO:0000256" key="3">
    <source>
        <dbReference type="ARBA" id="ARBA00022679"/>
    </source>
</evidence>
<dbReference type="InterPro" id="IPR050256">
    <property type="entry name" value="Glycosyltransferase_2"/>
</dbReference>
<feature type="transmembrane region" description="Helical" evidence="7">
    <location>
        <begin position="246"/>
        <end position="267"/>
    </location>
</feature>
<keyword evidence="3 9" id="KW-0808">Transferase</keyword>
<dbReference type="GO" id="GO:0005886">
    <property type="term" value="C:plasma membrane"/>
    <property type="evidence" value="ECO:0007669"/>
    <property type="project" value="TreeGrafter"/>
</dbReference>
<dbReference type="EMBL" id="UGJR01000006">
    <property type="protein sequence ID" value="STT07259.1"/>
    <property type="molecule type" value="Genomic_DNA"/>
</dbReference>
<comment type="caution">
    <text evidence="9">The sequence shown here is derived from an EMBL/GenBank/DDBJ whole genome shotgun (WGS) entry which is preliminary data.</text>
</comment>
<feature type="domain" description="Glycosyltransferase 2-like" evidence="8">
    <location>
        <begin position="18"/>
        <end position="180"/>
    </location>
</feature>
<evidence type="ECO:0000259" key="8">
    <source>
        <dbReference type="Pfam" id="PF00535"/>
    </source>
</evidence>
<dbReference type="AlphaFoldDB" id="A0A7H4MVZ6"/>
<dbReference type="GO" id="GO:0016757">
    <property type="term" value="F:glycosyltransferase activity"/>
    <property type="evidence" value="ECO:0007669"/>
    <property type="project" value="UniProtKB-KW"/>
</dbReference>
<dbReference type="InterPro" id="IPR001173">
    <property type="entry name" value="Glyco_trans_2-like"/>
</dbReference>
<name>A0A7H4MVZ6_9ENTR</name>
<dbReference type="PANTHER" id="PTHR48090:SF1">
    <property type="entry name" value="PROPHAGE BACTOPRENOL GLUCOSYL TRANSFERASE HOMOLOG"/>
    <property type="match status" value="1"/>
</dbReference>
<dbReference type="CDD" id="cd04187">
    <property type="entry name" value="DPM1_like_bac"/>
    <property type="match status" value="1"/>
</dbReference>
<feature type="transmembrane region" description="Helical" evidence="7">
    <location>
        <begin position="448"/>
        <end position="465"/>
    </location>
</feature>
<reference evidence="9 10" key="1">
    <citation type="submission" date="2018-06" db="EMBL/GenBank/DDBJ databases">
        <authorList>
            <consortium name="Pathogen Informatics"/>
            <person name="Doyle S."/>
        </authorList>
    </citation>
    <scope>NUCLEOTIDE SEQUENCE [LARGE SCALE GENOMIC DNA]</scope>
    <source>
        <strain evidence="9 10">NCTC11694</strain>
    </source>
</reference>
<evidence type="ECO:0000256" key="5">
    <source>
        <dbReference type="ARBA" id="ARBA00022989"/>
    </source>
</evidence>
<proteinExistence type="predicted"/>
<organism evidence="9 10">
    <name type="scientific">Klebsiella michiganensis</name>
    <dbReference type="NCBI Taxonomy" id="1134687"/>
    <lineage>
        <taxon>Bacteria</taxon>
        <taxon>Pseudomonadati</taxon>
        <taxon>Pseudomonadota</taxon>
        <taxon>Gammaproteobacteria</taxon>
        <taxon>Enterobacterales</taxon>
        <taxon>Enterobacteriaceae</taxon>
        <taxon>Klebsiella/Raoultella group</taxon>
        <taxon>Klebsiella</taxon>
    </lineage>
</organism>
<evidence type="ECO:0000313" key="9">
    <source>
        <dbReference type="EMBL" id="STT07259.1"/>
    </source>
</evidence>
<dbReference type="Proteomes" id="UP000255050">
    <property type="component" value="Unassembled WGS sequence"/>
</dbReference>
<keyword evidence="6 7" id="KW-0472">Membrane</keyword>
<keyword evidence="5 7" id="KW-1133">Transmembrane helix</keyword>
<accession>A0A7H4MVZ6</accession>
<evidence type="ECO:0000256" key="4">
    <source>
        <dbReference type="ARBA" id="ARBA00022692"/>
    </source>
</evidence>
<dbReference type="Gene3D" id="3.90.550.10">
    <property type="entry name" value="Spore Coat Polysaccharide Biosynthesis Protein SpsA, Chain A"/>
    <property type="match status" value="1"/>
</dbReference>
<feature type="transmembrane region" description="Helical" evidence="7">
    <location>
        <begin position="499"/>
        <end position="524"/>
    </location>
</feature>
<evidence type="ECO:0000256" key="6">
    <source>
        <dbReference type="ARBA" id="ARBA00023136"/>
    </source>
</evidence>
<evidence type="ECO:0000256" key="1">
    <source>
        <dbReference type="ARBA" id="ARBA00004141"/>
    </source>
</evidence>
<feature type="transmembrane region" description="Helical" evidence="7">
    <location>
        <begin position="347"/>
        <end position="368"/>
    </location>
</feature>
<evidence type="ECO:0000256" key="2">
    <source>
        <dbReference type="ARBA" id="ARBA00022676"/>
    </source>
</evidence>
<comment type="subcellular location">
    <subcellularLocation>
        <location evidence="1">Membrane</location>
        <topology evidence="1">Multi-pass membrane protein</topology>
    </subcellularLocation>
</comment>
<feature type="transmembrane region" description="Helical" evidence="7">
    <location>
        <begin position="279"/>
        <end position="303"/>
    </location>
</feature>
<dbReference type="EC" id="2.4.-.-" evidence="9"/>
<feature type="transmembrane region" description="Helical" evidence="7">
    <location>
        <begin position="415"/>
        <end position="436"/>
    </location>
</feature>
<sequence>MKEININHTRSKIPSLAIVVPCYNEKEAFPYCLEGLTTVLQNLLAKEKIARNSYILFVDDGSKDNTWEQIKSTSQEKSFVRGLKLSRNRGHQIALLAGLANADTDVTVSIDADLQDDIGCIEKMIDKYHEGFEIVYGVRDNRSSDSVFKRATANKFYSLMSGLGVNQVPNHADFRLLSRTALTALKDFKEQNLYLRGLIPLLGYKSSSVYYSRDERVAGESKYPLKKMVALALEGITSLTITPLRMIAAAGVATCLLSSLAAIYAFIEKLLGNTVAGWTSVMIAIFFLGGVQMLSLGIIGEYVGKIYMESKKSAQIFYRRGSKTRNERRAMNTEDERMTSYSKKIIAMLYLAAIFLVYSPTIIFSYAFSDDWSTLSDVFSGKGSPFQWDMQSGRPLYAVARRLAFTLVHNIDDLAYLRFFTVISVFMFCFFLFSFIEKRNIFERKITTIAFPLLICLTPAVQVYNSWATCFPFVLSILLAGISYATLKPINKKTTIIRFAASVIILWFAFAIYQPTAMAFLFFVHA</sequence>
<dbReference type="Pfam" id="PF00535">
    <property type="entry name" value="Glycos_transf_2"/>
    <property type="match status" value="1"/>
</dbReference>
<protein>
    <submittedName>
        <fullName evidence="9">Glycosyltransferase</fullName>
        <ecNumber evidence="9">2.4.-.-</ecNumber>
    </submittedName>
</protein>
<gene>
    <name evidence="9" type="primary">ykoT</name>
    <name evidence="9" type="ORF">NCTC11694_06864</name>
</gene>
<evidence type="ECO:0000256" key="7">
    <source>
        <dbReference type="SAM" id="Phobius"/>
    </source>
</evidence>
<dbReference type="PANTHER" id="PTHR48090">
    <property type="entry name" value="UNDECAPRENYL-PHOSPHATE 4-DEOXY-4-FORMAMIDO-L-ARABINOSE TRANSFERASE-RELATED"/>
    <property type="match status" value="1"/>
</dbReference>